<evidence type="ECO:0000256" key="1">
    <source>
        <dbReference type="ARBA" id="ARBA00001541"/>
    </source>
</evidence>
<dbReference type="Gene3D" id="1.10.155.10">
    <property type="entry name" value="Chemotaxis receptor methyltransferase CheR, N-terminal domain"/>
    <property type="match status" value="1"/>
</dbReference>
<dbReference type="SUPFAM" id="SSF53335">
    <property type="entry name" value="S-adenosyl-L-methionine-dependent methyltransferases"/>
    <property type="match status" value="1"/>
</dbReference>
<dbReference type="PANTHER" id="PTHR24422:SF19">
    <property type="entry name" value="CHEMOTAXIS PROTEIN METHYLTRANSFERASE"/>
    <property type="match status" value="1"/>
</dbReference>
<dbReference type="GO" id="GO:0008983">
    <property type="term" value="F:protein-glutamate O-methyltransferase activity"/>
    <property type="evidence" value="ECO:0007669"/>
    <property type="project" value="UniProtKB-EC"/>
</dbReference>
<dbReference type="InterPro" id="IPR022641">
    <property type="entry name" value="CheR_N"/>
</dbReference>
<feature type="domain" description="CheR-type methyltransferase" evidence="6">
    <location>
        <begin position="27"/>
        <end position="290"/>
    </location>
</feature>
<dbReference type="EMBL" id="CP010311">
    <property type="protein sequence ID" value="AJF07728.1"/>
    <property type="molecule type" value="Genomic_DNA"/>
</dbReference>
<evidence type="ECO:0000256" key="5">
    <source>
        <dbReference type="ARBA" id="ARBA00022691"/>
    </source>
</evidence>
<keyword evidence="3" id="KW-0489">Methyltransferase</keyword>
<keyword evidence="4" id="KW-0808">Transferase</keyword>
<reference evidence="7 8" key="1">
    <citation type="journal article" date="2015" name="Genome Announc.">
        <title>Genomes of Geoalkalibacter ferrihydriticus Z-0531T and Geoalkalibacter subterraneus Red1T, Two Haloalkaliphilic Metal-Reducing Deltaproteobacteria.</title>
        <authorList>
            <person name="Badalamenti J.P."/>
            <person name="Krajmalnik-Brown R."/>
            <person name="Torres C.I."/>
            <person name="Bond D.R."/>
        </authorList>
    </citation>
    <scope>NUCLEOTIDE SEQUENCE [LARGE SCALE GENOMIC DNA]</scope>
    <source>
        <strain evidence="7 8">Red1</strain>
    </source>
</reference>
<dbReference type="Pfam" id="PF03705">
    <property type="entry name" value="CheR_N"/>
    <property type="match status" value="1"/>
</dbReference>
<dbReference type="Proteomes" id="UP000035036">
    <property type="component" value="Chromosome"/>
</dbReference>
<dbReference type="HOGENOM" id="CLU_025854_1_1_7"/>
<dbReference type="EC" id="2.1.1.80" evidence="2"/>
<evidence type="ECO:0000313" key="7">
    <source>
        <dbReference type="EMBL" id="AJF07728.1"/>
    </source>
</evidence>
<dbReference type="InterPro" id="IPR022642">
    <property type="entry name" value="CheR_C"/>
</dbReference>
<evidence type="ECO:0000313" key="8">
    <source>
        <dbReference type="Proteomes" id="UP000035036"/>
    </source>
</evidence>
<dbReference type="PROSITE" id="PS50123">
    <property type="entry name" value="CHER"/>
    <property type="match status" value="1"/>
</dbReference>
<evidence type="ECO:0000256" key="3">
    <source>
        <dbReference type="ARBA" id="ARBA00022603"/>
    </source>
</evidence>
<dbReference type="AlphaFoldDB" id="A0A0B5FK03"/>
<organism evidence="7 8">
    <name type="scientific">Geoalkalibacter subterraneus</name>
    <dbReference type="NCBI Taxonomy" id="483547"/>
    <lineage>
        <taxon>Bacteria</taxon>
        <taxon>Pseudomonadati</taxon>
        <taxon>Thermodesulfobacteriota</taxon>
        <taxon>Desulfuromonadia</taxon>
        <taxon>Desulfuromonadales</taxon>
        <taxon>Geoalkalibacteraceae</taxon>
        <taxon>Geoalkalibacter</taxon>
    </lineage>
</organism>
<dbReference type="Gene3D" id="3.40.50.150">
    <property type="entry name" value="Vaccinia Virus protein VP39"/>
    <property type="match status" value="1"/>
</dbReference>
<dbReference type="PRINTS" id="PR00996">
    <property type="entry name" value="CHERMTFRASE"/>
</dbReference>
<gene>
    <name evidence="7" type="ORF">GSUB_15820</name>
</gene>
<dbReference type="CDD" id="cd02440">
    <property type="entry name" value="AdoMet_MTases"/>
    <property type="match status" value="1"/>
</dbReference>
<keyword evidence="8" id="KW-1185">Reference proteome</keyword>
<keyword evidence="5" id="KW-0949">S-adenosyl-L-methionine</keyword>
<proteinExistence type="predicted"/>
<dbReference type="STRING" id="483547.GSUB_15820"/>
<name>A0A0B5FK03_9BACT</name>
<sequence length="295" mass="34155">MKIDLPEPAPREDRLARHLFVGADVDEQTLEEVRQVLLQKRQFDLGMYKDACIRRRIAGRVRARGFQQARAYLDLLAVDEEEVTALMSAMTIHVSQFFRNPSTFDVLREEVVPEMFRRLRREGQRELRVWSVGCAGGEEPYSVALLMEQLVPPRMRYSILACDITPVVLEKAREGLFDGPRLTHVPDELRDRHFSLEEGRWRINERLRSKVKFCTHNVLSDEPYSEADLILCRNVLIYFSRPDQARVLERFAAALPENGVLVLGRAETLSGSSREQFTVHNPAERIFFKRGCAER</sequence>
<dbReference type="SMART" id="SM00138">
    <property type="entry name" value="MeTrc"/>
    <property type="match status" value="1"/>
</dbReference>
<dbReference type="InterPro" id="IPR050903">
    <property type="entry name" value="Bact_Chemotaxis_MeTrfase"/>
</dbReference>
<dbReference type="GO" id="GO:0032259">
    <property type="term" value="P:methylation"/>
    <property type="evidence" value="ECO:0007669"/>
    <property type="project" value="UniProtKB-KW"/>
</dbReference>
<dbReference type="KEGG" id="gsb:GSUB_15820"/>
<evidence type="ECO:0000259" key="6">
    <source>
        <dbReference type="PROSITE" id="PS50123"/>
    </source>
</evidence>
<accession>A0A0B5FK03</accession>
<protein>
    <recommendedName>
        <fullName evidence="2">protein-glutamate O-methyltransferase</fullName>
        <ecNumber evidence="2">2.1.1.80</ecNumber>
    </recommendedName>
</protein>
<dbReference type="InterPro" id="IPR036804">
    <property type="entry name" value="CheR_N_sf"/>
</dbReference>
<dbReference type="Pfam" id="PF01739">
    <property type="entry name" value="CheR"/>
    <property type="match status" value="1"/>
</dbReference>
<comment type="catalytic activity">
    <reaction evidence="1">
        <text>L-glutamyl-[protein] + S-adenosyl-L-methionine = [protein]-L-glutamate 5-O-methyl ester + S-adenosyl-L-homocysteine</text>
        <dbReference type="Rhea" id="RHEA:24452"/>
        <dbReference type="Rhea" id="RHEA-COMP:10208"/>
        <dbReference type="Rhea" id="RHEA-COMP:10311"/>
        <dbReference type="ChEBI" id="CHEBI:29973"/>
        <dbReference type="ChEBI" id="CHEBI:57856"/>
        <dbReference type="ChEBI" id="CHEBI:59789"/>
        <dbReference type="ChEBI" id="CHEBI:82795"/>
        <dbReference type="EC" id="2.1.1.80"/>
    </reaction>
</comment>
<dbReference type="OrthoDB" id="9786165at2"/>
<dbReference type="InterPro" id="IPR029063">
    <property type="entry name" value="SAM-dependent_MTases_sf"/>
</dbReference>
<evidence type="ECO:0000256" key="2">
    <source>
        <dbReference type="ARBA" id="ARBA00012534"/>
    </source>
</evidence>
<dbReference type="RefSeq" id="WP_040201697.1">
    <property type="nucleotide sequence ID" value="NZ_CP010311.1"/>
</dbReference>
<dbReference type="PANTHER" id="PTHR24422">
    <property type="entry name" value="CHEMOTAXIS PROTEIN METHYLTRANSFERASE"/>
    <property type="match status" value="1"/>
</dbReference>
<dbReference type="InterPro" id="IPR000780">
    <property type="entry name" value="CheR_MeTrfase"/>
</dbReference>
<dbReference type="SUPFAM" id="SSF47757">
    <property type="entry name" value="Chemotaxis receptor methyltransferase CheR, N-terminal domain"/>
    <property type="match status" value="1"/>
</dbReference>
<evidence type="ECO:0000256" key="4">
    <source>
        <dbReference type="ARBA" id="ARBA00022679"/>
    </source>
</evidence>